<dbReference type="AlphaFoldDB" id="A0A640URI3"/>
<gene>
    <name evidence="2" type="ORF">Stube_33810</name>
</gene>
<dbReference type="Gene3D" id="3.90.1720.10">
    <property type="entry name" value="endopeptidase domain like (from Nostoc punctiforme)"/>
    <property type="match status" value="1"/>
</dbReference>
<feature type="region of interest" description="Disordered" evidence="1">
    <location>
        <begin position="58"/>
        <end position="81"/>
    </location>
</feature>
<dbReference type="InterPro" id="IPR038765">
    <property type="entry name" value="Papain-like_cys_pep_sf"/>
</dbReference>
<evidence type="ECO:0000256" key="1">
    <source>
        <dbReference type="SAM" id="MobiDB-lite"/>
    </source>
</evidence>
<sequence length="321" mass="33698">MHEQRSTHPADTTTPVDPTAPMTRPQQAPFRRTVWRRVLSALAAAGIGVAGFAGPAHGSGVGGATTTSEHSATGSVPPAAAADFPTWGTRWAVHATADTGSPAVGMINKTAPGQDRITADYQVDTGRKVCEGSSCSTFMAHLTGPVSGFLSVVAVDIPQDRLPGVPVQGGGGQPQPQPGGSREEMLQRAATWLTANNGGQVPYSQAKVWKDGYRQDCSGYVSMALGLPTPGTNTVGLATDRGITRPVALGELKPGDLLIDASGDNNTRHVVIFEKWNNDAHSSYTAYEQRGDHGTDHRTLTYGLPGGDAEFKPYRPVKFGD</sequence>
<feature type="region of interest" description="Disordered" evidence="1">
    <location>
        <begin position="163"/>
        <end position="183"/>
    </location>
</feature>
<feature type="compositionally biased region" description="Low complexity" evidence="1">
    <location>
        <begin position="9"/>
        <end position="23"/>
    </location>
</feature>
<dbReference type="GeneID" id="96284484"/>
<reference evidence="2 3" key="1">
    <citation type="submission" date="2019-12" db="EMBL/GenBank/DDBJ databases">
        <title>Whole genome shotgun sequence of Streptomyces tubercidicus NBRC 13090.</title>
        <authorList>
            <person name="Ichikawa N."/>
            <person name="Kimura A."/>
            <person name="Kitahashi Y."/>
            <person name="Komaki H."/>
            <person name="Tamura T."/>
        </authorList>
    </citation>
    <scope>NUCLEOTIDE SEQUENCE [LARGE SCALE GENOMIC DNA]</scope>
    <source>
        <strain evidence="2 3">NBRC 13090</strain>
    </source>
</reference>
<evidence type="ECO:0000313" key="3">
    <source>
        <dbReference type="Proteomes" id="UP000431826"/>
    </source>
</evidence>
<dbReference type="OrthoDB" id="5620138at2"/>
<dbReference type="EMBL" id="BLIR01000001">
    <property type="protein sequence ID" value="GFE38708.1"/>
    <property type="molecule type" value="Genomic_DNA"/>
</dbReference>
<evidence type="ECO:0008006" key="4">
    <source>
        <dbReference type="Google" id="ProtNLM"/>
    </source>
</evidence>
<organism evidence="2 3">
    <name type="scientific">Streptomyces tubercidicus</name>
    <dbReference type="NCBI Taxonomy" id="47759"/>
    <lineage>
        <taxon>Bacteria</taxon>
        <taxon>Bacillati</taxon>
        <taxon>Actinomycetota</taxon>
        <taxon>Actinomycetes</taxon>
        <taxon>Kitasatosporales</taxon>
        <taxon>Streptomycetaceae</taxon>
        <taxon>Streptomyces</taxon>
    </lineage>
</organism>
<protein>
    <recommendedName>
        <fullName evidence="4">NlpC/P60 domain-containing protein</fullName>
    </recommendedName>
</protein>
<feature type="region of interest" description="Disordered" evidence="1">
    <location>
        <begin position="1"/>
        <end position="31"/>
    </location>
</feature>
<feature type="compositionally biased region" description="Polar residues" evidence="1">
    <location>
        <begin position="64"/>
        <end position="74"/>
    </location>
</feature>
<dbReference type="Proteomes" id="UP000431826">
    <property type="component" value="Unassembled WGS sequence"/>
</dbReference>
<evidence type="ECO:0000313" key="2">
    <source>
        <dbReference type="EMBL" id="GFE38708.1"/>
    </source>
</evidence>
<name>A0A640URI3_9ACTN</name>
<dbReference type="RefSeq" id="WP_159744581.1">
    <property type="nucleotide sequence ID" value="NZ_BLIR01000001.1"/>
</dbReference>
<keyword evidence="3" id="KW-1185">Reference proteome</keyword>
<accession>A0A640URI3</accession>
<proteinExistence type="predicted"/>
<comment type="caution">
    <text evidence="2">The sequence shown here is derived from an EMBL/GenBank/DDBJ whole genome shotgun (WGS) entry which is preliminary data.</text>
</comment>
<dbReference type="SUPFAM" id="SSF54001">
    <property type="entry name" value="Cysteine proteinases"/>
    <property type="match status" value="1"/>
</dbReference>